<keyword evidence="2" id="KW-1185">Reference proteome</keyword>
<proteinExistence type="predicted"/>
<dbReference type="EMBL" id="CAJVQA010064046">
    <property type="protein sequence ID" value="CAG8830446.1"/>
    <property type="molecule type" value="Genomic_DNA"/>
</dbReference>
<dbReference type="OrthoDB" id="2404301at2759"/>
<dbReference type="Proteomes" id="UP000789759">
    <property type="component" value="Unassembled WGS sequence"/>
</dbReference>
<gene>
    <name evidence="1" type="ORF">CPELLU_LOCUS20606</name>
</gene>
<reference evidence="1" key="1">
    <citation type="submission" date="2021-06" db="EMBL/GenBank/DDBJ databases">
        <authorList>
            <person name="Kallberg Y."/>
            <person name="Tangrot J."/>
            <person name="Rosling A."/>
        </authorList>
    </citation>
    <scope>NUCLEOTIDE SEQUENCE</scope>
    <source>
        <strain evidence="1">FL966</strain>
    </source>
</reference>
<feature type="non-terminal residue" evidence="1">
    <location>
        <position position="86"/>
    </location>
</feature>
<dbReference type="AlphaFoldDB" id="A0A9N9KHM5"/>
<protein>
    <submittedName>
        <fullName evidence="1">16962_t:CDS:1</fullName>
    </submittedName>
</protein>
<feature type="non-terminal residue" evidence="1">
    <location>
        <position position="1"/>
    </location>
</feature>
<evidence type="ECO:0000313" key="2">
    <source>
        <dbReference type="Proteomes" id="UP000789759"/>
    </source>
</evidence>
<accession>A0A9N9KHM5</accession>
<evidence type="ECO:0000313" key="1">
    <source>
        <dbReference type="EMBL" id="CAG8830446.1"/>
    </source>
</evidence>
<comment type="caution">
    <text evidence="1">The sequence shown here is derived from an EMBL/GenBank/DDBJ whole genome shotgun (WGS) entry which is preliminary data.</text>
</comment>
<organism evidence="1 2">
    <name type="scientific">Cetraspora pellucida</name>
    <dbReference type="NCBI Taxonomy" id="1433469"/>
    <lineage>
        <taxon>Eukaryota</taxon>
        <taxon>Fungi</taxon>
        <taxon>Fungi incertae sedis</taxon>
        <taxon>Mucoromycota</taxon>
        <taxon>Glomeromycotina</taxon>
        <taxon>Glomeromycetes</taxon>
        <taxon>Diversisporales</taxon>
        <taxon>Gigasporaceae</taxon>
        <taxon>Cetraspora</taxon>
    </lineage>
</organism>
<name>A0A9N9KHM5_9GLOM</name>
<sequence length="86" mass="10155">LAQVRFFYVSNIKKELAFYGKTLLLNKVQVQVILATFLIEDNERIIEDFEVEELELNNLEIIEQFDIKNIVCLNNEIFQDNESDVD</sequence>